<feature type="signal peptide" evidence="1">
    <location>
        <begin position="1"/>
        <end position="20"/>
    </location>
</feature>
<dbReference type="Gene3D" id="3.40.710.10">
    <property type="entry name" value="DD-peptidase/beta-lactamase superfamily"/>
    <property type="match status" value="1"/>
</dbReference>
<evidence type="ECO:0000313" key="3">
    <source>
        <dbReference type="EMBL" id="HIW88162.1"/>
    </source>
</evidence>
<accession>A0A9D1RK62</accession>
<dbReference type="PANTHER" id="PTHR43283">
    <property type="entry name" value="BETA-LACTAMASE-RELATED"/>
    <property type="match status" value="1"/>
</dbReference>
<dbReference type="Proteomes" id="UP000824267">
    <property type="component" value="Unassembled WGS sequence"/>
</dbReference>
<keyword evidence="1" id="KW-0732">Signal</keyword>
<evidence type="ECO:0000256" key="1">
    <source>
        <dbReference type="SAM" id="SignalP"/>
    </source>
</evidence>
<dbReference type="EMBL" id="DXGG01000244">
    <property type="protein sequence ID" value="HIW88162.1"/>
    <property type="molecule type" value="Genomic_DNA"/>
</dbReference>
<dbReference type="SUPFAM" id="SSF56601">
    <property type="entry name" value="beta-lactamase/transpeptidase-like"/>
    <property type="match status" value="1"/>
</dbReference>
<name>A0A9D1RK62_9BACT</name>
<comment type="caution">
    <text evidence="3">The sequence shown here is derived from an EMBL/GenBank/DDBJ whole genome shotgun (WGS) entry which is preliminary data.</text>
</comment>
<dbReference type="InterPro" id="IPR012338">
    <property type="entry name" value="Beta-lactam/transpept-like"/>
</dbReference>
<evidence type="ECO:0000259" key="2">
    <source>
        <dbReference type="Pfam" id="PF00144"/>
    </source>
</evidence>
<sequence length="410" mass="46622">MRKHLFSLFLLSLVSFGLEAQEKDIIQSAMDGSFFQFPQIRESVCKMRNFFPTKSVAPSNGRRYEFTTRIDKRIDDITFQTLDGKTMTWKESLDSVYADGVIILHRGRIVYEKYFAHMNEEKHHALMSVSKTFTGTLGAILVAEGVLDENRRVSEYVPEMASSAFGDATVRELLDMTTALKYSEDYDDPKAEVWTFSAAGTPYPRPKTYKGPIGYHQYIETVKKEGEHGKIFAYKTINTDALAWVITRVTGKSLSDLLSEKIWKKIGSHYEAYYQIDATGTEFAGGGLNANLRDVAAFGQMMLDKGRFMGEQIIPQQVYYDIINNSDSEKFDKAHYPQLKGWAYRNMWWCTKNRDNAFCARGVHGQCIYVNPAAEVVIVRIASHPVAANAANDRYSLPAYQAVADYFRNK</sequence>
<dbReference type="InterPro" id="IPR001466">
    <property type="entry name" value="Beta-lactam-related"/>
</dbReference>
<dbReference type="PANTHER" id="PTHR43283:SF7">
    <property type="entry name" value="BETA-LACTAMASE-RELATED DOMAIN-CONTAINING PROTEIN"/>
    <property type="match status" value="1"/>
</dbReference>
<protein>
    <submittedName>
        <fullName evidence="3">Beta-lactamase family protein</fullName>
    </submittedName>
</protein>
<evidence type="ECO:0000313" key="4">
    <source>
        <dbReference type="Proteomes" id="UP000824267"/>
    </source>
</evidence>
<dbReference type="InterPro" id="IPR050789">
    <property type="entry name" value="Diverse_Enzym_Activities"/>
</dbReference>
<reference evidence="3" key="1">
    <citation type="journal article" date="2021" name="PeerJ">
        <title>Extensive microbial diversity within the chicken gut microbiome revealed by metagenomics and culture.</title>
        <authorList>
            <person name="Gilroy R."/>
            <person name="Ravi A."/>
            <person name="Getino M."/>
            <person name="Pursley I."/>
            <person name="Horton D.L."/>
            <person name="Alikhan N.F."/>
            <person name="Baker D."/>
            <person name="Gharbi K."/>
            <person name="Hall N."/>
            <person name="Watson M."/>
            <person name="Adriaenssens E.M."/>
            <person name="Foster-Nyarko E."/>
            <person name="Jarju S."/>
            <person name="Secka A."/>
            <person name="Antonio M."/>
            <person name="Oren A."/>
            <person name="Chaudhuri R.R."/>
            <person name="La Ragione R."/>
            <person name="Hildebrand F."/>
            <person name="Pallen M.J."/>
        </authorList>
    </citation>
    <scope>NUCLEOTIDE SEQUENCE</scope>
    <source>
        <strain evidence="3">Gambia16-930</strain>
    </source>
</reference>
<proteinExistence type="predicted"/>
<feature type="chain" id="PRO_5038339480" evidence="1">
    <location>
        <begin position="21"/>
        <end position="410"/>
    </location>
</feature>
<gene>
    <name evidence="3" type="ORF">IAC47_07855</name>
</gene>
<dbReference type="AlphaFoldDB" id="A0A9D1RK62"/>
<dbReference type="Pfam" id="PF00144">
    <property type="entry name" value="Beta-lactamase"/>
    <property type="match status" value="1"/>
</dbReference>
<feature type="domain" description="Beta-lactamase-related" evidence="2">
    <location>
        <begin position="101"/>
        <end position="387"/>
    </location>
</feature>
<organism evidence="3 4">
    <name type="scientific">Candidatus Onthomorpha intestinigallinarum</name>
    <dbReference type="NCBI Taxonomy" id="2840880"/>
    <lineage>
        <taxon>Bacteria</taxon>
        <taxon>Pseudomonadati</taxon>
        <taxon>Bacteroidota</taxon>
        <taxon>Bacteroidia</taxon>
        <taxon>Bacteroidales</taxon>
        <taxon>Candidatus Onthomorpha</taxon>
    </lineage>
</organism>
<reference evidence="3" key="2">
    <citation type="submission" date="2021-04" db="EMBL/GenBank/DDBJ databases">
        <authorList>
            <person name="Gilroy R."/>
        </authorList>
    </citation>
    <scope>NUCLEOTIDE SEQUENCE</scope>
    <source>
        <strain evidence="3">Gambia16-930</strain>
    </source>
</reference>